<sequence>MEDPFSSRTAGIKEYGFRSTAPFAASSNSFNKSSVTLTGSSTLPPSPSSASPTSVRGELFGDDPLGGRGVAADVEVELDVFFFWRAKDARFNGSPEVARLYFSMLLNFAKKLLILTMDIDMIETLPTESNEAYLRWTIEMDGAMLEVLREYKLKGHKDDRNFSGEAYRAVLKEIDTRFGLKINKEK</sequence>
<evidence type="ECO:0000256" key="1">
    <source>
        <dbReference type="SAM" id="MobiDB-lite"/>
    </source>
</evidence>
<organism evidence="2 3">
    <name type="scientific">Turnera subulata</name>
    <dbReference type="NCBI Taxonomy" id="218843"/>
    <lineage>
        <taxon>Eukaryota</taxon>
        <taxon>Viridiplantae</taxon>
        <taxon>Streptophyta</taxon>
        <taxon>Embryophyta</taxon>
        <taxon>Tracheophyta</taxon>
        <taxon>Spermatophyta</taxon>
        <taxon>Magnoliopsida</taxon>
        <taxon>eudicotyledons</taxon>
        <taxon>Gunneridae</taxon>
        <taxon>Pentapetalae</taxon>
        <taxon>rosids</taxon>
        <taxon>fabids</taxon>
        <taxon>Malpighiales</taxon>
        <taxon>Passifloraceae</taxon>
        <taxon>Turnera</taxon>
    </lineage>
</organism>
<evidence type="ECO:0000313" key="3">
    <source>
        <dbReference type="Proteomes" id="UP001141552"/>
    </source>
</evidence>
<evidence type="ECO:0000313" key="2">
    <source>
        <dbReference type="EMBL" id="KAJ4842524.1"/>
    </source>
</evidence>
<reference evidence="2" key="1">
    <citation type="submission" date="2022-02" db="EMBL/GenBank/DDBJ databases">
        <authorList>
            <person name="Henning P.M."/>
            <person name="McCubbin A.G."/>
            <person name="Shore J.S."/>
        </authorList>
    </citation>
    <scope>NUCLEOTIDE SEQUENCE</scope>
    <source>
        <strain evidence="2">F60SS</strain>
        <tissue evidence="2">Leaves</tissue>
    </source>
</reference>
<gene>
    <name evidence="2" type="ORF">Tsubulata_003864</name>
</gene>
<proteinExistence type="predicted"/>
<feature type="region of interest" description="Disordered" evidence="1">
    <location>
        <begin position="36"/>
        <end position="58"/>
    </location>
</feature>
<dbReference type="Proteomes" id="UP001141552">
    <property type="component" value="Unassembled WGS sequence"/>
</dbReference>
<dbReference type="EMBL" id="JAKUCV010002470">
    <property type="protein sequence ID" value="KAJ4842524.1"/>
    <property type="molecule type" value="Genomic_DNA"/>
</dbReference>
<dbReference type="OrthoDB" id="626684at2759"/>
<reference evidence="2" key="2">
    <citation type="journal article" date="2023" name="Plants (Basel)">
        <title>Annotation of the Turnera subulata (Passifloraceae) Draft Genome Reveals the S-Locus Evolved after the Divergence of Turneroideae from Passifloroideae in a Stepwise Manner.</title>
        <authorList>
            <person name="Henning P.M."/>
            <person name="Roalson E.H."/>
            <person name="Mir W."/>
            <person name="McCubbin A.G."/>
            <person name="Shore J.S."/>
        </authorList>
    </citation>
    <scope>NUCLEOTIDE SEQUENCE</scope>
    <source>
        <strain evidence="2">F60SS</strain>
    </source>
</reference>
<protein>
    <submittedName>
        <fullName evidence="2">Uncharacterized protein</fullName>
    </submittedName>
</protein>
<feature type="non-terminal residue" evidence="2">
    <location>
        <position position="186"/>
    </location>
</feature>
<feature type="compositionally biased region" description="Low complexity" evidence="1">
    <location>
        <begin position="36"/>
        <end position="55"/>
    </location>
</feature>
<dbReference type="AlphaFoldDB" id="A0A9Q0G2W0"/>
<name>A0A9Q0G2W0_9ROSI</name>
<keyword evidence="3" id="KW-1185">Reference proteome</keyword>
<comment type="caution">
    <text evidence="2">The sequence shown here is derived from an EMBL/GenBank/DDBJ whole genome shotgun (WGS) entry which is preliminary data.</text>
</comment>
<accession>A0A9Q0G2W0</accession>